<comment type="caution">
    <text evidence="2">The sequence shown here is derived from an EMBL/GenBank/DDBJ whole genome shotgun (WGS) entry which is preliminary data.</text>
</comment>
<name>A0A559JXH7_9BACL</name>
<accession>A0A559JXH7</accession>
<dbReference type="InterPro" id="IPR009845">
    <property type="entry name" value="DUF1405"/>
</dbReference>
<evidence type="ECO:0000256" key="1">
    <source>
        <dbReference type="SAM" id="Phobius"/>
    </source>
</evidence>
<feature type="transmembrane region" description="Helical" evidence="1">
    <location>
        <begin position="187"/>
        <end position="212"/>
    </location>
</feature>
<reference evidence="2 3" key="1">
    <citation type="submission" date="2019-07" db="EMBL/GenBank/DDBJ databases">
        <authorList>
            <person name="Kim J."/>
        </authorList>
    </citation>
    <scope>NUCLEOTIDE SEQUENCE [LARGE SCALE GENOMIC DNA]</scope>
    <source>
        <strain evidence="2 3">G13</strain>
    </source>
</reference>
<feature type="transmembrane region" description="Helical" evidence="1">
    <location>
        <begin position="98"/>
        <end position="117"/>
    </location>
</feature>
<evidence type="ECO:0000313" key="3">
    <source>
        <dbReference type="Proteomes" id="UP000316330"/>
    </source>
</evidence>
<feature type="transmembrane region" description="Helical" evidence="1">
    <location>
        <begin position="20"/>
        <end position="38"/>
    </location>
</feature>
<feature type="transmembrane region" description="Helical" evidence="1">
    <location>
        <begin position="129"/>
        <end position="162"/>
    </location>
</feature>
<organism evidence="2 3">
    <name type="scientific">Cohnella terricola</name>
    <dbReference type="NCBI Taxonomy" id="1289167"/>
    <lineage>
        <taxon>Bacteria</taxon>
        <taxon>Bacillati</taxon>
        <taxon>Bacillota</taxon>
        <taxon>Bacilli</taxon>
        <taxon>Bacillales</taxon>
        <taxon>Paenibacillaceae</taxon>
        <taxon>Cohnella</taxon>
    </lineage>
</organism>
<dbReference type="Proteomes" id="UP000316330">
    <property type="component" value="Unassembled WGS sequence"/>
</dbReference>
<dbReference type="PANTHER" id="PTHR40042:SF1">
    <property type="entry name" value="DUF1405 DOMAIN-CONTAINING PROTEIN"/>
    <property type="match status" value="1"/>
</dbReference>
<keyword evidence="3" id="KW-1185">Reference proteome</keyword>
<feature type="transmembrane region" description="Helical" evidence="1">
    <location>
        <begin position="58"/>
        <end position="78"/>
    </location>
</feature>
<sequence length="223" mass="25202">MNLQNWLKWILSRNVLMHPAILWLMMLIYVPGTIYGYYWYKGQLISTWEEHPHWQIPFVPDSPTASLFFTLAVLWLWIAPKPSPRKWINGVRGIVEALGVVTSIKYGIWATAIIFAAQAKGAVLRGDDWMLIIGHTAMAIMALLYARFFAFGGMALLAAAAWTFLNDTVDYTFDVYPYLPVQLDNDLFYVALFTFLLTALSVAAAGVARFAVANPQRIADKSF</sequence>
<protein>
    <submittedName>
        <fullName evidence="2">DUF1405 domain-containing protein</fullName>
    </submittedName>
</protein>
<dbReference type="AlphaFoldDB" id="A0A559JXH7"/>
<dbReference type="PANTHER" id="PTHR40042">
    <property type="entry name" value="HYPOTHETICAL MEMBRANE SPANNING PROTEIN"/>
    <property type="match status" value="1"/>
</dbReference>
<keyword evidence="1" id="KW-0812">Transmembrane</keyword>
<dbReference type="EMBL" id="VNJJ01000001">
    <property type="protein sequence ID" value="TVY04589.1"/>
    <property type="molecule type" value="Genomic_DNA"/>
</dbReference>
<dbReference type="RefSeq" id="WP_144698254.1">
    <property type="nucleotide sequence ID" value="NZ_VNJJ01000001.1"/>
</dbReference>
<evidence type="ECO:0000313" key="2">
    <source>
        <dbReference type="EMBL" id="TVY04589.1"/>
    </source>
</evidence>
<keyword evidence="1" id="KW-1133">Transmembrane helix</keyword>
<gene>
    <name evidence="2" type="ORF">FPZ45_03195</name>
</gene>
<dbReference type="OrthoDB" id="152213at2"/>
<proteinExistence type="predicted"/>
<dbReference type="Pfam" id="PF07187">
    <property type="entry name" value="DUF1405"/>
    <property type="match status" value="1"/>
</dbReference>
<keyword evidence="1" id="KW-0472">Membrane</keyword>